<comment type="caution">
    <text evidence="3">The sequence shown here is derived from an EMBL/GenBank/DDBJ whole genome shotgun (WGS) entry which is preliminary data.</text>
</comment>
<keyword evidence="4" id="KW-1185">Reference proteome</keyword>
<accession>A0A5J5II24</accession>
<dbReference type="Pfam" id="PF06439">
    <property type="entry name" value="3keto-disac_hyd"/>
    <property type="match status" value="1"/>
</dbReference>
<keyword evidence="1" id="KW-0732">Signal</keyword>
<evidence type="ECO:0000259" key="2">
    <source>
        <dbReference type="Pfam" id="PF06439"/>
    </source>
</evidence>
<gene>
    <name evidence="3" type="ORF">FW778_00410</name>
</gene>
<evidence type="ECO:0000313" key="4">
    <source>
        <dbReference type="Proteomes" id="UP000326903"/>
    </source>
</evidence>
<proteinExistence type="predicted"/>
<dbReference type="RefSeq" id="WP_150412605.1">
    <property type="nucleotide sequence ID" value="NZ_VYQF01000001.1"/>
</dbReference>
<feature type="signal peptide" evidence="1">
    <location>
        <begin position="1"/>
        <end position="23"/>
    </location>
</feature>
<name>A0A5J5II24_9BACT</name>
<dbReference type="InterPro" id="IPR010496">
    <property type="entry name" value="AL/BT2_dom"/>
</dbReference>
<protein>
    <submittedName>
        <fullName evidence="3">DUF1080 domain-containing protein</fullName>
    </submittedName>
</protein>
<evidence type="ECO:0000256" key="1">
    <source>
        <dbReference type="SAM" id="SignalP"/>
    </source>
</evidence>
<dbReference type="Proteomes" id="UP000326903">
    <property type="component" value="Unassembled WGS sequence"/>
</dbReference>
<reference evidence="3 4" key="1">
    <citation type="submission" date="2019-09" db="EMBL/GenBank/DDBJ databases">
        <title>Draft genome sequence of Ginsengibacter sp. BR5-29.</title>
        <authorList>
            <person name="Im W.-T."/>
        </authorList>
    </citation>
    <scope>NUCLEOTIDE SEQUENCE [LARGE SCALE GENOMIC DNA]</scope>
    <source>
        <strain evidence="3 4">BR5-29</strain>
    </source>
</reference>
<organism evidence="3 4">
    <name type="scientific">Ginsengibacter hankyongi</name>
    <dbReference type="NCBI Taxonomy" id="2607284"/>
    <lineage>
        <taxon>Bacteria</taxon>
        <taxon>Pseudomonadati</taxon>
        <taxon>Bacteroidota</taxon>
        <taxon>Chitinophagia</taxon>
        <taxon>Chitinophagales</taxon>
        <taxon>Chitinophagaceae</taxon>
        <taxon>Ginsengibacter</taxon>
    </lineage>
</organism>
<feature type="domain" description="3-keto-alpha-glucoside-1,2-lyase/3-keto-2-hydroxy-glucal hydratase" evidence="2">
    <location>
        <begin position="39"/>
        <end position="225"/>
    </location>
</feature>
<dbReference type="Gene3D" id="2.60.120.560">
    <property type="entry name" value="Exo-inulinase, domain 1"/>
    <property type="match status" value="1"/>
</dbReference>
<evidence type="ECO:0000313" key="3">
    <source>
        <dbReference type="EMBL" id="KAA9040546.1"/>
    </source>
</evidence>
<feature type="chain" id="PRO_5023847580" evidence="1">
    <location>
        <begin position="24"/>
        <end position="230"/>
    </location>
</feature>
<dbReference type="EMBL" id="VYQF01000001">
    <property type="protein sequence ID" value="KAA9040546.1"/>
    <property type="molecule type" value="Genomic_DNA"/>
</dbReference>
<dbReference type="PROSITE" id="PS51257">
    <property type="entry name" value="PROKAR_LIPOPROTEIN"/>
    <property type="match status" value="1"/>
</dbReference>
<sequence length="230" mass="25659">MKRNLFFCLLLPAVAFISCTASKSSVLNQLSKKEKKQRYTLLFDGKTMDQWTGNTQSYVPEDGTITIHPEKGSGGNVYTKQEYSDFDFRFEFKLTPGANNGVGIRAPLEGDAAYVGMEIQVLDNTADVYKDLHPYQYHGSIYGVVPAKRGYLKPVGEWNYEEIIAKGPKIKVILNGTVITDVDITNARENGTMDGKQHPGLKRDKGHIGFLGHGSVVQFRNIRVKDLSVH</sequence>
<dbReference type="GO" id="GO:0016787">
    <property type="term" value="F:hydrolase activity"/>
    <property type="evidence" value="ECO:0007669"/>
    <property type="project" value="InterPro"/>
</dbReference>
<dbReference type="AlphaFoldDB" id="A0A5J5II24"/>